<sequence>MAASSVKRLATTLMDASIDKDPDVQEQIYSSLCFMGEAAPTEVLESCDSYLRQHDKLSHAHRTIILRAMETIVKNSLTVLTKETAKMVILLASNEMTKSKVASSVLEVGDGRSAAALRLLNVMQINIHPTVGRCWDQEIPSLLLCLEGHLNHYWSMESLTPYC</sequence>
<comment type="caution">
    <text evidence="2">The sequence shown here is derived from an EMBL/GenBank/DDBJ whole genome shotgun (WGS) entry which is preliminary data.</text>
</comment>
<accession>A0A8T2IIV2</accession>
<keyword evidence="3" id="KW-1185">Reference proteome</keyword>
<dbReference type="InterPro" id="IPR056282">
    <property type="entry name" value="MROH2B-like_N_HEAT"/>
</dbReference>
<dbReference type="OrthoDB" id="1884734at2759"/>
<proteinExistence type="predicted"/>
<feature type="domain" description="MROH2B-like N-terminal HEAT-repeats" evidence="1">
    <location>
        <begin position="33"/>
        <end position="103"/>
    </location>
</feature>
<evidence type="ECO:0000313" key="2">
    <source>
        <dbReference type="EMBL" id="KAG8431084.1"/>
    </source>
</evidence>
<reference evidence="2" key="1">
    <citation type="thesis" date="2020" institute="ProQuest LLC" country="789 East Eisenhower Parkway, Ann Arbor, MI, USA">
        <title>Comparative Genomics and Chromosome Evolution.</title>
        <authorList>
            <person name="Mudd A.B."/>
        </authorList>
    </citation>
    <scope>NUCLEOTIDE SEQUENCE</scope>
    <source>
        <strain evidence="2">Female2</strain>
        <tissue evidence="2">Blood</tissue>
    </source>
</reference>
<organism evidence="2 3">
    <name type="scientific">Hymenochirus boettgeri</name>
    <name type="common">Congo dwarf clawed frog</name>
    <dbReference type="NCBI Taxonomy" id="247094"/>
    <lineage>
        <taxon>Eukaryota</taxon>
        <taxon>Metazoa</taxon>
        <taxon>Chordata</taxon>
        <taxon>Craniata</taxon>
        <taxon>Vertebrata</taxon>
        <taxon>Euteleostomi</taxon>
        <taxon>Amphibia</taxon>
        <taxon>Batrachia</taxon>
        <taxon>Anura</taxon>
        <taxon>Pipoidea</taxon>
        <taxon>Pipidae</taxon>
        <taxon>Pipinae</taxon>
        <taxon>Hymenochirus</taxon>
    </lineage>
</organism>
<dbReference type="Pfam" id="PF23221">
    <property type="entry name" value="HEAT_MROH2B_1st"/>
    <property type="match status" value="1"/>
</dbReference>
<dbReference type="AlphaFoldDB" id="A0A8T2IIV2"/>
<evidence type="ECO:0000313" key="3">
    <source>
        <dbReference type="Proteomes" id="UP000812440"/>
    </source>
</evidence>
<dbReference type="EMBL" id="JAACNH010000380">
    <property type="protein sequence ID" value="KAG8431084.1"/>
    <property type="molecule type" value="Genomic_DNA"/>
</dbReference>
<name>A0A8T2IIV2_9PIPI</name>
<gene>
    <name evidence="2" type="ORF">GDO86_019454</name>
</gene>
<evidence type="ECO:0000259" key="1">
    <source>
        <dbReference type="Pfam" id="PF23221"/>
    </source>
</evidence>
<dbReference type="Proteomes" id="UP000812440">
    <property type="component" value="Unassembled WGS sequence"/>
</dbReference>
<protein>
    <recommendedName>
        <fullName evidence="1">MROH2B-like N-terminal HEAT-repeats domain-containing protein</fullName>
    </recommendedName>
</protein>